<dbReference type="Gene3D" id="2.40.128.100">
    <property type="entry name" value="OPCA outer membrane adhesin/invasin"/>
    <property type="match status" value="1"/>
</dbReference>
<protein>
    <recommendedName>
        <fullName evidence="3">Outer membrane protein beta-barrel domain-containing protein</fullName>
    </recommendedName>
</protein>
<proteinExistence type="predicted"/>
<keyword evidence="1 2" id="KW-0732">Signal</keyword>
<dbReference type="InterPro" id="IPR027385">
    <property type="entry name" value="Beta-barrel_OMP"/>
</dbReference>
<organism evidence="4 5">
    <name type="scientific">Caedimonas varicaedens</name>
    <dbReference type="NCBI Taxonomy" id="1629334"/>
    <lineage>
        <taxon>Bacteria</taxon>
        <taxon>Pseudomonadati</taxon>
        <taxon>Pseudomonadota</taxon>
        <taxon>Alphaproteobacteria</taxon>
        <taxon>Holosporales</taxon>
        <taxon>Caedimonadaceae</taxon>
        <taxon>Caedimonas</taxon>
    </lineage>
</organism>
<feature type="signal peptide" evidence="2">
    <location>
        <begin position="1"/>
        <end position="22"/>
    </location>
</feature>
<evidence type="ECO:0000313" key="5">
    <source>
        <dbReference type="Proteomes" id="UP000036771"/>
    </source>
</evidence>
<dbReference type="EMBL" id="BBVC01000094">
    <property type="protein sequence ID" value="GAO98814.1"/>
    <property type="molecule type" value="Genomic_DNA"/>
</dbReference>
<feature type="chain" id="PRO_5005512752" description="Outer membrane protein beta-barrel domain-containing protein" evidence="2">
    <location>
        <begin position="23"/>
        <end position="285"/>
    </location>
</feature>
<sequence precursor="true">MRYKLKMLLATSALALSSAYGAQEQAQAFKHQFNLGLEVEHYHYKEPETQYIEDEGWEWMESKAWMAGVNGSYRLTWQEKLFVQPEARILWGKENYKTGDGDKYRLGIEFKVPNLIFEPRFIGGGHINVAERWTLSPYFGIGYRLKIDDGEKVLYPDGTYDPYRKSNYVYVPLGTYVHYKISDTWSVSAKGEYDYLIKGWQYSRGYKRNPVEYNQKSGYGLKGEVAISYAYSDQLSLSLAPYIHYWNIKKSNEVKVTDYFNHLNYMGEEPKNSTIESGLRLEITF</sequence>
<evidence type="ECO:0000256" key="1">
    <source>
        <dbReference type="ARBA" id="ARBA00022729"/>
    </source>
</evidence>
<comment type="caution">
    <text evidence="4">The sequence shown here is derived from an EMBL/GenBank/DDBJ whole genome shotgun (WGS) entry which is preliminary data.</text>
</comment>
<dbReference type="GO" id="GO:0004190">
    <property type="term" value="F:aspartic-type endopeptidase activity"/>
    <property type="evidence" value="ECO:0007669"/>
    <property type="project" value="InterPro"/>
</dbReference>
<evidence type="ECO:0000256" key="2">
    <source>
        <dbReference type="SAM" id="SignalP"/>
    </source>
</evidence>
<gene>
    <name evidence="4" type="ORF">Cva_01483</name>
</gene>
<dbReference type="STRING" id="1629334.Cva_01483"/>
<dbReference type="InterPro" id="IPR020080">
    <property type="entry name" value="OM_adhesin/peptidase_omptin"/>
</dbReference>
<accession>A0A0K8MFZ2</accession>
<dbReference type="AlphaFoldDB" id="A0A0K8MFZ2"/>
<dbReference type="SUPFAM" id="SSF69917">
    <property type="entry name" value="OMPT-like"/>
    <property type="match status" value="1"/>
</dbReference>
<evidence type="ECO:0000259" key="3">
    <source>
        <dbReference type="Pfam" id="PF13505"/>
    </source>
</evidence>
<feature type="domain" description="Outer membrane protein beta-barrel" evidence="3">
    <location>
        <begin position="13"/>
        <end position="196"/>
    </location>
</feature>
<name>A0A0K8MFZ2_9PROT</name>
<dbReference type="Proteomes" id="UP000036771">
    <property type="component" value="Unassembled WGS sequence"/>
</dbReference>
<keyword evidence="5" id="KW-1185">Reference proteome</keyword>
<dbReference type="Pfam" id="PF13505">
    <property type="entry name" value="OMP_b-brl"/>
    <property type="match status" value="1"/>
</dbReference>
<reference evidence="4 5" key="1">
    <citation type="submission" date="2015-03" db="EMBL/GenBank/DDBJ databases">
        <title>Caedibacter varicaedens, whole genome shotgun sequence.</title>
        <authorList>
            <person name="Suzuki H."/>
            <person name="Dapper A.L."/>
            <person name="Gibson A.K."/>
            <person name="Jackson C."/>
            <person name="Lee H."/>
            <person name="Pejaver V.R."/>
            <person name="Doak T."/>
            <person name="Lynch M."/>
        </authorList>
    </citation>
    <scope>NUCLEOTIDE SEQUENCE [LARGE SCALE GENOMIC DNA]</scope>
</reference>
<evidence type="ECO:0000313" key="4">
    <source>
        <dbReference type="EMBL" id="GAO98814.1"/>
    </source>
</evidence>